<reference evidence="3" key="1">
    <citation type="journal article" date="2014" name="Proc. Natl. Acad. Sci. U.S.A.">
        <title>Extensive sampling of basidiomycete genomes demonstrates inadequacy of the white-rot/brown-rot paradigm for wood decay fungi.</title>
        <authorList>
            <person name="Riley R."/>
            <person name="Salamov A.A."/>
            <person name="Brown D.W."/>
            <person name="Nagy L.G."/>
            <person name="Floudas D."/>
            <person name="Held B.W."/>
            <person name="Levasseur A."/>
            <person name="Lombard V."/>
            <person name="Morin E."/>
            <person name="Otillar R."/>
            <person name="Lindquist E.A."/>
            <person name="Sun H."/>
            <person name="LaButti K.M."/>
            <person name="Schmutz J."/>
            <person name="Jabbour D."/>
            <person name="Luo H."/>
            <person name="Baker S.E."/>
            <person name="Pisabarro A.G."/>
            <person name="Walton J.D."/>
            <person name="Blanchette R.A."/>
            <person name="Henrissat B."/>
            <person name="Martin F."/>
            <person name="Cullen D."/>
            <person name="Hibbett D.S."/>
            <person name="Grigoriev I.V."/>
        </authorList>
    </citation>
    <scope>NUCLEOTIDE SEQUENCE [LARGE SCALE GENOMIC DNA]</scope>
    <source>
        <strain evidence="3">MUCL 33604</strain>
    </source>
</reference>
<organism evidence="2 3">
    <name type="scientific">Jaapia argillacea MUCL 33604</name>
    <dbReference type="NCBI Taxonomy" id="933084"/>
    <lineage>
        <taxon>Eukaryota</taxon>
        <taxon>Fungi</taxon>
        <taxon>Dikarya</taxon>
        <taxon>Basidiomycota</taxon>
        <taxon>Agaricomycotina</taxon>
        <taxon>Agaricomycetes</taxon>
        <taxon>Agaricomycetidae</taxon>
        <taxon>Jaapiales</taxon>
        <taxon>Jaapiaceae</taxon>
        <taxon>Jaapia</taxon>
    </lineage>
</organism>
<name>A0A067Q6N8_9AGAM</name>
<feature type="compositionally biased region" description="Basic residues" evidence="1">
    <location>
        <begin position="201"/>
        <end position="210"/>
    </location>
</feature>
<protein>
    <submittedName>
        <fullName evidence="2">Uncharacterized protein</fullName>
    </submittedName>
</protein>
<dbReference type="Proteomes" id="UP000027265">
    <property type="component" value="Unassembled WGS sequence"/>
</dbReference>
<accession>A0A067Q6N8</accession>
<dbReference type="AlphaFoldDB" id="A0A067Q6N8"/>
<dbReference type="HOGENOM" id="CLU_1261682_0_0_1"/>
<keyword evidence="3" id="KW-1185">Reference proteome</keyword>
<gene>
    <name evidence="2" type="ORF">JAAARDRAFT_654376</name>
</gene>
<evidence type="ECO:0000256" key="1">
    <source>
        <dbReference type="SAM" id="MobiDB-lite"/>
    </source>
</evidence>
<dbReference type="EMBL" id="KL197716">
    <property type="protein sequence ID" value="KDQ59147.1"/>
    <property type="molecule type" value="Genomic_DNA"/>
</dbReference>
<proteinExistence type="predicted"/>
<feature type="region of interest" description="Disordered" evidence="1">
    <location>
        <begin position="184"/>
        <end position="219"/>
    </location>
</feature>
<sequence length="219" mass="25232">MLDCFLTGESNQQIHPNMVISARPQIERGALHQGFIRASRLRDPTVAQDTSKRLRGSQYPPFHLFQLFFPPYIFQTLRGVPLPLHQPGLYLWNSNILSPIPFTSPCKLRICRCTGSRTQVFGTTSYPSILSHYEVHIILHLGTSIYITTRPPIRTQAREVMALRKRWRNRYTVSSPLTFNSPSTISSRHLSPGQEVLHSSRMMRRSYHPRSHIDSKPSR</sequence>
<evidence type="ECO:0000313" key="3">
    <source>
        <dbReference type="Proteomes" id="UP000027265"/>
    </source>
</evidence>
<evidence type="ECO:0000313" key="2">
    <source>
        <dbReference type="EMBL" id="KDQ59147.1"/>
    </source>
</evidence>
<dbReference type="InParanoid" id="A0A067Q6N8"/>